<dbReference type="AlphaFoldDB" id="A0A0F9NC05"/>
<reference evidence="1" key="1">
    <citation type="journal article" date="2015" name="Nature">
        <title>Complex archaea that bridge the gap between prokaryotes and eukaryotes.</title>
        <authorList>
            <person name="Spang A."/>
            <person name="Saw J.H."/>
            <person name="Jorgensen S.L."/>
            <person name="Zaremba-Niedzwiedzka K."/>
            <person name="Martijn J."/>
            <person name="Lind A.E."/>
            <person name="van Eijk R."/>
            <person name="Schleper C."/>
            <person name="Guy L."/>
            <person name="Ettema T.J."/>
        </authorList>
    </citation>
    <scope>NUCLEOTIDE SEQUENCE</scope>
</reference>
<proteinExistence type="predicted"/>
<evidence type="ECO:0000313" key="1">
    <source>
        <dbReference type="EMBL" id="KKN09482.1"/>
    </source>
</evidence>
<name>A0A0F9NC05_9ZZZZ</name>
<comment type="caution">
    <text evidence="1">The sequence shown here is derived from an EMBL/GenBank/DDBJ whole genome shotgun (WGS) entry which is preliminary data.</text>
</comment>
<accession>A0A0F9NC05</accession>
<dbReference type="EMBL" id="LAZR01004343">
    <property type="protein sequence ID" value="KKN09482.1"/>
    <property type="molecule type" value="Genomic_DNA"/>
</dbReference>
<protein>
    <recommendedName>
        <fullName evidence="2">Glycosyl transferase family 1 domain-containing protein</fullName>
    </recommendedName>
</protein>
<dbReference type="SUPFAM" id="SSF53756">
    <property type="entry name" value="UDP-Glycosyltransferase/glycogen phosphorylase"/>
    <property type="match status" value="1"/>
</dbReference>
<evidence type="ECO:0008006" key="2">
    <source>
        <dbReference type="Google" id="ProtNLM"/>
    </source>
</evidence>
<dbReference type="Gene3D" id="3.40.50.2000">
    <property type="entry name" value="Glycogen Phosphorylase B"/>
    <property type="match status" value="1"/>
</dbReference>
<sequence>MYILYCHPSYDRKGGTLRPIARLLSHFYDVELRLYKGEKRGAYLGHNTLDHRVISKKMRRVVFVGGARPGDHGIPRKWKWNKVDHVVFISHFFRNIAKSRYKIRRSSVIHLIGGTPSDEKMVPVKPFVKSFNEIDEINFMICAKWNKRYFKRYMRHINLFNDIIQECYPNSKLHVLGKKITGEKAESGNIILYRKDFHGSTSFDVYNKSDIQLILTPFDTGPMTVNESMHYRVPFICGNNSAAQEFIDMVDGVCGDVVKIDPQIRTAKHCNKYQPMVNKKFYGRKLNDDLIMKSVHNIVKNYAKYVSWRWTDEFNYEVQAKKWMNILFG</sequence>
<gene>
    <name evidence="1" type="ORF">LCGC14_1046230</name>
</gene>
<organism evidence="1">
    <name type="scientific">marine sediment metagenome</name>
    <dbReference type="NCBI Taxonomy" id="412755"/>
    <lineage>
        <taxon>unclassified sequences</taxon>
        <taxon>metagenomes</taxon>
        <taxon>ecological metagenomes</taxon>
    </lineage>
</organism>